<feature type="domain" description="GH18" evidence="12">
    <location>
        <begin position="5"/>
        <end position="345"/>
    </location>
</feature>
<comment type="subcellular location">
    <subcellularLocation>
        <location evidence="2">Secreted</location>
    </subcellularLocation>
</comment>
<dbReference type="EC" id="3.2.1.14" evidence="4"/>
<dbReference type="InterPro" id="IPR011583">
    <property type="entry name" value="Chitinase_II/V-like_cat"/>
</dbReference>
<proteinExistence type="inferred from homology"/>
<dbReference type="InterPro" id="IPR029070">
    <property type="entry name" value="Chitinase_insertion_sf"/>
</dbReference>
<dbReference type="PROSITE" id="PS51910">
    <property type="entry name" value="GH18_2"/>
    <property type="match status" value="1"/>
</dbReference>
<dbReference type="Pfam" id="PF00704">
    <property type="entry name" value="Glyco_hydro_18"/>
    <property type="match status" value="1"/>
</dbReference>
<dbReference type="EMBL" id="RSDZ01000014">
    <property type="protein sequence ID" value="RXG49327.1"/>
    <property type="molecule type" value="Genomic_DNA"/>
</dbReference>
<keyword evidence="7" id="KW-0146">Chitin degradation</keyword>
<dbReference type="AlphaFoldDB" id="A0A444S7B4"/>
<dbReference type="SUPFAM" id="SSF51445">
    <property type="entry name" value="(Trans)glycosidases"/>
    <property type="match status" value="1"/>
</dbReference>
<evidence type="ECO:0000256" key="5">
    <source>
        <dbReference type="ARBA" id="ARBA00022525"/>
    </source>
</evidence>
<dbReference type="PANTHER" id="PTHR11177">
    <property type="entry name" value="CHITINASE"/>
    <property type="match status" value="1"/>
</dbReference>
<dbReference type="GO" id="GO:0005576">
    <property type="term" value="C:extracellular region"/>
    <property type="evidence" value="ECO:0007669"/>
    <property type="project" value="UniProtKB-SubCell"/>
</dbReference>
<organism evidence="13 14">
    <name type="scientific">Verticillium dahliae</name>
    <name type="common">Verticillium wilt</name>
    <dbReference type="NCBI Taxonomy" id="27337"/>
    <lineage>
        <taxon>Eukaryota</taxon>
        <taxon>Fungi</taxon>
        <taxon>Dikarya</taxon>
        <taxon>Ascomycota</taxon>
        <taxon>Pezizomycotina</taxon>
        <taxon>Sordariomycetes</taxon>
        <taxon>Hypocreomycetidae</taxon>
        <taxon>Glomerellales</taxon>
        <taxon>Plectosphaerellaceae</taxon>
        <taxon>Verticillium</taxon>
    </lineage>
</organism>
<sequence length="447" mass="49335">MSGGFANAVYYPSWIIYKGKPPSWLNVTQASHVLYSFVGINEDGSLRAIDEWADTGVEADGEKGCLAALAKLKRSNPHLKTLVSIGGGTGSAQFPAMAANPQARETFARAIRAFVEQHELDGVDIDWEHPKNTREGNDLLHLLYTIRTQLPGPRYLLTTALPPGEWVLRNIDLAQAAQYLDLLNLMAYDLTGAWTPVAGHQAQLRAPPHLAHHDCCRAHCAAGVDYCLRQGFPGRKILLGVPAYARYFPGARAAGHPFSDAGELNYCDFPAAWVEQARVDEEAAAAWHVDPDRGFASFDTPASVRIKARWVRERQLGGLMYWTGSADRPGRESLVSAGYLEMHGTSLLRTHHLSNSISTLEQCLPEVLSFQQPPFPLAPTARDLMVPQAHTNRPQRPPPKASIKPAHPARPFPFSSFLLMSTILQRIISIVFDLLWVLQKSHRSHPG</sequence>
<gene>
    <name evidence="13" type="ORF">VDGE_05658</name>
</gene>
<dbReference type="Gene3D" id="3.10.50.10">
    <property type="match status" value="1"/>
</dbReference>
<dbReference type="InterPro" id="IPR001223">
    <property type="entry name" value="Glyco_hydro18_cat"/>
</dbReference>
<accession>A0A444S7B4</accession>
<evidence type="ECO:0000256" key="4">
    <source>
        <dbReference type="ARBA" id="ARBA00012729"/>
    </source>
</evidence>
<protein>
    <recommendedName>
        <fullName evidence="4">chitinase</fullName>
        <ecNumber evidence="4">3.2.1.14</ecNumber>
    </recommendedName>
</protein>
<keyword evidence="9 11" id="KW-0326">Glycosidase</keyword>
<dbReference type="GO" id="GO:0000272">
    <property type="term" value="P:polysaccharide catabolic process"/>
    <property type="evidence" value="ECO:0007669"/>
    <property type="project" value="UniProtKB-KW"/>
</dbReference>
<keyword evidence="5" id="KW-0964">Secreted</keyword>
<dbReference type="PANTHER" id="PTHR11177:SF228">
    <property type="entry name" value="CHITINASE"/>
    <property type="match status" value="1"/>
</dbReference>
<evidence type="ECO:0000259" key="12">
    <source>
        <dbReference type="PROSITE" id="PS51910"/>
    </source>
</evidence>
<comment type="caution">
    <text evidence="13">The sequence shown here is derived from an EMBL/GenBank/DDBJ whole genome shotgun (WGS) entry which is preliminary data.</text>
</comment>
<evidence type="ECO:0000256" key="9">
    <source>
        <dbReference type="ARBA" id="ARBA00023295"/>
    </source>
</evidence>
<evidence type="ECO:0000313" key="13">
    <source>
        <dbReference type="EMBL" id="RXG49327.1"/>
    </source>
</evidence>
<dbReference type="GO" id="GO:0006032">
    <property type="term" value="P:chitin catabolic process"/>
    <property type="evidence" value="ECO:0007669"/>
    <property type="project" value="UniProtKB-KW"/>
</dbReference>
<evidence type="ECO:0000256" key="3">
    <source>
        <dbReference type="ARBA" id="ARBA00008682"/>
    </source>
</evidence>
<evidence type="ECO:0000313" key="14">
    <source>
        <dbReference type="Proteomes" id="UP000288725"/>
    </source>
</evidence>
<evidence type="ECO:0000256" key="2">
    <source>
        <dbReference type="ARBA" id="ARBA00004613"/>
    </source>
</evidence>
<keyword evidence="10" id="KW-0624">Polysaccharide degradation</keyword>
<dbReference type="InterPro" id="IPR050314">
    <property type="entry name" value="Glycosyl_Hydrlase_18"/>
</dbReference>
<dbReference type="InterPro" id="IPR001579">
    <property type="entry name" value="Glyco_hydro_18_chit_AS"/>
</dbReference>
<comment type="catalytic activity">
    <reaction evidence="1">
        <text>Random endo-hydrolysis of N-acetyl-beta-D-glucosaminide (1-&gt;4)-beta-linkages in chitin and chitodextrins.</text>
        <dbReference type="EC" id="3.2.1.14"/>
    </reaction>
</comment>
<reference evidence="13 14" key="1">
    <citation type="submission" date="2018-12" db="EMBL/GenBank/DDBJ databases">
        <title>Genome of Verticillium dahliae isolate Getta Getta.</title>
        <authorList>
            <person name="Gardiner D.M."/>
        </authorList>
    </citation>
    <scope>NUCLEOTIDE SEQUENCE [LARGE SCALE GENOMIC DNA]</scope>
    <source>
        <strain evidence="13 14">Getta Getta</strain>
    </source>
</reference>
<name>A0A444S7B4_VERDA</name>
<keyword evidence="8" id="KW-0119">Carbohydrate metabolism</keyword>
<comment type="similarity">
    <text evidence="3">Belongs to the glycosyl hydrolase 18 family. Chitinase class V subfamily.</text>
</comment>
<evidence type="ECO:0000256" key="10">
    <source>
        <dbReference type="ARBA" id="ARBA00023326"/>
    </source>
</evidence>
<evidence type="ECO:0000256" key="8">
    <source>
        <dbReference type="ARBA" id="ARBA00023277"/>
    </source>
</evidence>
<dbReference type="GO" id="GO:0008843">
    <property type="term" value="F:endochitinase activity"/>
    <property type="evidence" value="ECO:0007669"/>
    <property type="project" value="UniProtKB-EC"/>
</dbReference>
<evidence type="ECO:0000256" key="1">
    <source>
        <dbReference type="ARBA" id="ARBA00000822"/>
    </source>
</evidence>
<dbReference type="InterPro" id="IPR017853">
    <property type="entry name" value="GH"/>
</dbReference>
<dbReference type="SMART" id="SM00636">
    <property type="entry name" value="Glyco_18"/>
    <property type="match status" value="1"/>
</dbReference>
<evidence type="ECO:0000256" key="7">
    <source>
        <dbReference type="ARBA" id="ARBA00023024"/>
    </source>
</evidence>
<evidence type="ECO:0000256" key="11">
    <source>
        <dbReference type="RuleBase" id="RU000489"/>
    </source>
</evidence>
<dbReference type="Gene3D" id="3.20.20.80">
    <property type="entry name" value="Glycosidases"/>
    <property type="match status" value="1"/>
</dbReference>
<dbReference type="Proteomes" id="UP000288725">
    <property type="component" value="Chromosome 4"/>
</dbReference>
<dbReference type="PROSITE" id="PS01095">
    <property type="entry name" value="GH18_1"/>
    <property type="match status" value="1"/>
</dbReference>
<evidence type="ECO:0000256" key="6">
    <source>
        <dbReference type="ARBA" id="ARBA00022801"/>
    </source>
</evidence>
<keyword evidence="6 11" id="KW-0378">Hydrolase</keyword>
<dbReference type="GO" id="GO:0008061">
    <property type="term" value="F:chitin binding"/>
    <property type="evidence" value="ECO:0007669"/>
    <property type="project" value="InterPro"/>
</dbReference>